<comment type="caution">
    <text evidence="1">The sequence shown here is derived from an EMBL/GenBank/DDBJ whole genome shotgun (WGS) entry which is preliminary data.</text>
</comment>
<protein>
    <recommendedName>
        <fullName evidence="3">PH domain-containing protein</fullName>
    </recommendedName>
</protein>
<accession>A0A6G4U0V8</accession>
<organism evidence="1 2">
    <name type="scientific">Streptomyces coryli</name>
    <dbReference type="NCBI Taxonomy" id="1128680"/>
    <lineage>
        <taxon>Bacteria</taxon>
        <taxon>Bacillati</taxon>
        <taxon>Actinomycetota</taxon>
        <taxon>Actinomycetes</taxon>
        <taxon>Kitasatosporales</taxon>
        <taxon>Streptomycetaceae</taxon>
        <taxon>Streptomyces</taxon>
    </lineage>
</organism>
<dbReference type="EMBL" id="JAAKZV010000076">
    <property type="protein sequence ID" value="NGN65899.1"/>
    <property type="molecule type" value="Genomic_DNA"/>
</dbReference>
<evidence type="ECO:0000313" key="2">
    <source>
        <dbReference type="Proteomes" id="UP000481583"/>
    </source>
</evidence>
<name>A0A6G4U0V8_9ACTN</name>
<reference evidence="1 2" key="1">
    <citation type="submission" date="2020-02" db="EMBL/GenBank/DDBJ databases">
        <title>Whole-genome analyses of novel actinobacteria.</title>
        <authorList>
            <person name="Sahin N."/>
        </authorList>
    </citation>
    <scope>NUCLEOTIDE SEQUENCE [LARGE SCALE GENOMIC DNA]</scope>
    <source>
        <strain evidence="1 2">A7024</strain>
    </source>
</reference>
<evidence type="ECO:0000313" key="1">
    <source>
        <dbReference type="EMBL" id="NGN65899.1"/>
    </source>
</evidence>
<dbReference type="RefSeq" id="WP_165238766.1">
    <property type="nucleotide sequence ID" value="NZ_JAAKZV010000076.1"/>
</dbReference>
<proteinExistence type="predicted"/>
<dbReference type="AlphaFoldDB" id="A0A6G4U0V8"/>
<gene>
    <name evidence="1" type="ORF">G5C51_18610</name>
</gene>
<sequence length="111" mass="12164">MGDTEFTARGVRIGRWLRSLTRAGQVRIKDGRLQLLTSQGREIDSAPVQHVHTGRPLFGRGGRALATLNGHRYTLTLGPADTRSGPSGPPDENRFLEAVHTARARARGQRV</sequence>
<dbReference type="Proteomes" id="UP000481583">
    <property type="component" value="Unassembled WGS sequence"/>
</dbReference>
<keyword evidence="2" id="KW-1185">Reference proteome</keyword>
<evidence type="ECO:0008006" key="3">
    <source>
        <dbReference type="Google" id="ProtNLM"/>
    </source>
</evidence>